<evidence type="ECO:0000313" key="13">
    <source>
        <dbReference type="EMBL" id="RBQ16981.1"/>
    </source>
</evidence>
<evidence type="ECO:0000256" key="11">
    <source>
        <dbReference type="ARBA" id="ARBA00031350"/>
    </source>
</evidence>
<dbReference type="CDD" id="cd02440">
    <property type="entry name" value="AdoMet_MTases"/>
    <property type="match status" value="1"/>
</dbReference>
<evidence type="ECO:0000256" key="5">
    <source>
        <dbReference type="ARBA" id="ARBA00022490"/>
    </source>
</evidence>
<comment type="similarity">
    <text evidence="2">Belongs to the methyltransferase superfamily. L-isoaspartyl/D-aspartyl protein methyltransferase family.</text>
</comment>
<reference evidence="13 14" key="1">
    <citation type="submission" date="2018-06" db="EMBL/GenBank/DDBJ databases">
        <title>Sphaerisporangium craniellae sp. nov., isolated from a marine sponge in the South China Sea.</title>
        <authorList>
            <person name="Li L."/>
        </authorList>
    </citation>
    <scope>NUCLEOTIDE SEQUENCE [LARGE SCALE GENOMIC DNA]</scope>
    <source>
        <strain evidence="13 14">LHW63015</strain>
    </source>
</reference>
<dbReference type="PANTHER" id="PTHR11579:SF0">
    <property type="entry name" value="PROTEIN-L-ISOASPARTATE(D-ASPARTATE) O-METHYLTRANSFERASE"/>
    <property type="match status" value="1"/>
</dbReference>
<keyword evidence="6 13" id="KW-0489">Methyltransferase</keyword>
<evidence type="ECO:0000256" key="1">
    <source>
        <dbReference type="ARBA" id="ARBA00004496"/>
    </source>
</evidence>
<dbReference type="GO" id="GO:0004719">
    <property type="term" value="F:protein-L-isoaspartate (D-aspartate) O-methyltransferase activity"/>
    <property type="evidence" value="ECO:0007669"/>
    <property type="project" value="UniProtKB-EC"/>
</dbReference>
<evidence type="ECO:0000256" key="4">
    <source>
        <dbReference type="ARBA" id="ARBA00013346"/>
    </source>
</evidence>
<keyword evidence="8" id="KW-0949">S-adenosyl-L-methionine</keyword>
<feature type="compositionally biased region" description="Low complexity" evidence="12">
    <location>
        <begin position="30"/>
        <end position="43"/>
    </location>
</feature>
<comment type="subcellular location">
    <subcellularLocation>
        <location evidence="1">Cytoplasm</location>
    </subcellularLocation>
</comment>
<sequence length="441" mass="47521">MARLRPVTGGSFARPVEEDRARRPFRNREGTAVTDVTTDSSTGQARANAELLREELVRDLREQGAIRSEAVAAAVATVPRHVFLPGETLAAAYAADNAPIVKSDGHGLTLSSVSAVHLQATMLEAAGIEPGMNVCEVGSGGYNAALMAELVGEHGRVTTVDIDPDITERARAFLDEAGYSQVEVVLADAEHGVPGRALFDRIIVTAGSWDIPPAWLEQLSAGGRIIVPLRLKGTTRWISFDRDHTGGLVSRGYGLCVFVPFQGAGSHAERSITMEDGVVLHLDDENVQLDAGALRAALHQPRIERWSGALFDMPDEQMLFLLTNDPAMALLYADQPVIDRELLARPALRGVPVLVGGDSFAYRAARPNDEMSSGYESGVYAHGPAAEDIADRYVGLLRRWADKYHRRGAASIQYLPELATPPVPSSGVITKRHGTVVVTWP</sequence>
<evidence type="ECO:0000256" key="8">
    <source>
        <dbReference type="ARBA" id="ARBA00022691"/>
    </source>
</evidence>
<dbReference type="Gene3D" id="3.40.50.150">
    <property type="entry name" value="Vaccinia Virus protein VP39"/>
    <property type="match status" value="1"/>
</dbReference>
<evidence type="ECO:0000256" key="10">
    <source>
        <dbReference type="ARBA" id="ARBA00031323"/>
    </source>
</evidence>
<dbReference type="NCBIfam" id="TIGR04364">
    <property type="entry name" value="methyltran_FxLD"/>
    <property type="match status" value="1"/>
</dbReference>
<dbReference type="PANTHER" id="PTHR11579">
    <property type="entry name" value="PROTEIN-L-ISOASPARTATE O-METHYLTRANSFERASE"/>
    <property type="match status" value="1"/>
</dbReference>
<dbReference type="OrthoDB" id="4035289at2"/>
<evidence type="ECO:0000256" key="7">
    <source>
        <dbReference type="ARBA" id="ARBA00022679"/>
    </source>
</evidence>
<evidence type="ECO:0000256" key="6">
    <source>
        <dbReference type="ARBA" id="ARBA00022603"/>
    </source>
</evidence>
<protein>
    <recommendedName>
        <fullName evidence="4">Protein-L-isoaspartate O-methyltransferase</fullName>
        <ecNumber evidence="3">2.1.1.77</ecNumber>
    </recommendedName>
    <alternativeName>
        <fullName evidence="11">L-isoaspartyl protein carboxyl methyltransferase</fullName>
    </alternativeName>
    <alternativeName>
        <fullName evidence="9">Protein L-isoaspartyl methyltransferase</fullName>
    </alternativeName>
    <alternativeName>
        <fullName evidence="10">Protein-beta-aspartate methyltransferase</fullName>
    </alternativeName>
</protein>
<dbReference type="GO" id="GO:0032259">
    <property type="term" value="P:methylation"/>
    <property type="evidence" value="ECO:0007669"/>
    <property type="project" value="UniProtKB-KW"/>
</dbReference>
<dbReference type="SUPFAM" id="SSF53335">
    <property type="entry name" value="S-adenosyl-L-methionine-dependent methyltransferases"/>
    <property type="match status" value="1"/>
</dbReference>
<evidence type="ECO:0000313" key="14">
    <source>
        <dbReference type="Proteomes" id="UP000253303"/>
    </source>
</evidence>
<comment type="caution">
    <text evidence="13">The sequence shown here is derived from an EMBL/GenBank/DDBJ whole genome shotgun (WGS) entry which is preliminary data.</text>
</comment>
<dbReference type="EMBL" id="QMEY01000014">
    <property type="protein sequence ID" value="RBQ16981.1"/>
    <property type="molecule type" value="Genomic_DNA"/>
</dbReference>
<feature type="compositionally biased region" description="Basic and acidic residues" evidence="12">
    <location>
        <begin position="15"/>
        <end position="29"/>
    </location>
</feature>
<keyword evidence="14" id="KW-1185">Reference proteome</keyword>
<keyword evidence="7 13" id="KW-0808">Transferase</keyword>
<dbReference type="InterPro" id="IPR000682">
    <property type="entry name" value="PCMT"/>
</dbReference>
<accession>A0A366LST2</accession>
<proteinExistence type="inferred from homology"/>
<organism evidence="13 14">
    <name type="scientific">Spongiactinospora rosea</name>
    <dbReference type="NCBI Taxonomy" id="2248750"/>
    <lineage>
        <taxon>Bacteria</taxon>
        <taxon>Bacillati</taxon>
        <taxon>Actinomycetota</taxon>
        <taxon>Actinomycetes</taxon>
        <taxon>Streptosporangiales</taxon>
        <taxon>Streptosporangiaceae</taxon>
        <taxon>Spongiactinospora</taxon>
    </lineage>
</organism>
<dbReference type="InterPro" id="IPR027573">
    <property type="entry name" value="Methyltran_FxLD"/>
</dbReference>
<dbReference type="InterPro" id="IPR029063">
    <property type="entry name" value="SAM-dependent_MTases_sf"/>
</dbReference>
<dbReference type="Proteomes" id="UP000253303">
    <property type="component" value="Unassembled WGS sequence"/>
</dbReference>
<keyword evidence="5" id="KW-0963">Cytoplasm</keyword>
<gene>
    <name evidence="13" type="primary">fxlM</name>
    <name evidence="13" type="ORF">DP939_28240</name>
</gene>
<dbReference type="Pfam" id="PF01135">
    <property type="entry name" value="PCMT"/>
    <property type="match status" value="1"/>
</dbReference>
<feature type="region of interest" description="Disordered" evidence="12">
    <location>
        <begin position="1"/>
        <end position="44"/>
    </location>
</feature>
<dbReference type="AlphaFoldDB" id="A0A366LST2"/>
<dbReference type="EC" id="2.1.1.77" evidence="3"/>
<evidence type="ECO:0000256" key="9">
    <source>
        <dbReference type="ARBA" id="ARBA00030757"/>
    </source>
</evidence>
<dbReference type="GO" id="GO:0005737">
    <property type="term" value="C:cytoplasm"/>
    <property type="evidence" value="ECO:0007669"/>
    <property type="project" value="UniProtKB-SubCell"/>
</dbReference>
<evidence type="ECO:0000256" key="12">
    <source>
        <dbReference type="SAM" id="MobiDB-lite"/>
    </source>
</evidence>
<evidence type="ECO:0000256" key="3">
    <source>
        <dbReference type="ARBA" id="ARBA00011890"/>
    </source>
</evidence>
<evidence type="ECO:0000256" key="2">
    <source>
        <dbReference type="ARBA" id="ARBA00005369"/>
    </source>
</evidence>
<name>A0A366LST2_9ACTN</name>